<reference evidence="5 6" key="1">
    <citation type="journal article" date="2013" name="Genome Announc.">
        <title>Draft Genome Sequence of the Cellulolytic Bacterium Clostridium papyrosolvens C7 (ATCC 700395).</title>
        <authorList>
            <person name="Zepeda V."/>
            <person name="Dassa B."/>
            <person name="Borovok I."/>
            <person name="Lamed R."/>
            <person name="Bayer E.A."/>
            <person name="Cate J.H."/>
        </authorList>
    </citation>
    <scope>NUCLEOTIDE SEQUENCE [LARGE SCALE GENOMIC DNA]</scope>
    <source>
        <strain evidence="5 6">C7</strain>
    </source>
</reference>
<dbReference type="PANTHER" id="PTHR35372">
    <property type="entry name" value="ATP BINDING PROTEIN-RELATED"/>
    <property type="match status" value="1"/>
</dbReference>
<dbReference type="InterPro" id="IPR051620">
    <property type="entry name" value="ORF904-like_C"/>
</dbReference>
<dbReference type="GO" id="GO:0005524">
    <property type="term" value="F:ATP binding"/>
    <property type="evidence" value="ECO:0007669"/>
    <property type="project" value="UniProtKB-KW"/>
</dbReference>
<dbReference type="Pfam" id="PF16793">
    <property type="entry name" value="RepB_primase"/>
    <property type="match status" value="1"/>
</dbReference>
<dbReference type="PANTHER" id="PTHR35372:SF2">
    <property type="entry name" value="SF3 HELICASE DOMAIN-CONTAINING PROTEIN"/>
    <property type="match status" value="1"/>
</dbReference>
<dbReference type="InterPro" id="IPR003150">
    <property type="entry name" value="DNA-bd_RFX"/>
</dbReference>
<keyword evidence="2" id="KW-0378">Hydrolase</keyword>
<dbReference type="SMART" id="SM00885">
    <property type="entry name" value="D5_N"/>
    <property type="match status" value="1"/>
</dbReference>
<name>U4QX30_9FIRM</name>
<dbReference type="InterPro" id="IPR014818">
    <property type="entry name" value="Phage/plasmid_primase_P4_C"/>
</dbReference>
<dbReference type="NCBIfam" id="TIGR01613">
    <property type="entry name" value="primase_Cterm"/>
    <property type="match status" value="1"/>
</dbReference>
<dbReference type="InterPro" id="IPR045455">
    <property type="entry name" value="NrS-1_pol-like_helicase"/>
</dbReference>
<dbReference type="GO" id="GO:0006355">
    <property type="term" value="P:regulation of DNA-templated transcription"/>
    <property type="evidence" value="ECO:0007669"/>
    <property type="project" value="InterPro"/>
</dbReference>
<evidence type="ECO:0000259" key="4">
    <source>
        <dbReference type="PROSITE" id="PS51206"/>
    </source>
</evidence>
<dbReference type="PATRIC" id="fig|1330534.3.peg.3685"/>
<gene>
    <name evidence="5" type="ORF">L323_18570</name>
</gene>
<organism evidence="5 6">
    <name type="scientific">Ruminiclostridium papyrosolvens C7</name>
    <dbReference type="NCBI Taxonomy" id="1330534"/>
    <lineage>
        <taxon>Bacteria</taxon>
        <taxon>Bacillati</taxon>
        <taxon>Bacillota</taxon>
        <taxon>Clostridia</taxon>
        <taxon>Eubacteriales</taxon>
        <taxon>Oscillospiraceae</taxon>
        <taxon>Ruminiclostridium</taxon>
    </lineage>
</organism>
<dbReference type="InterPro" id="IPR027417">
    <property type="entry name" value="P-loop_NTPase"/>
</dbReference>
<dbReference type="Gene3D" id="3.30.70.1790">
    <property type="entry name" value="RepB DNA-primase, N-terminal domain"/>
    <property type="match status" value="1"/>
</dbReference>
<comment type="caution">
    <text evidence="5">The sequence shown here is derived from an EMBL/GenBank/DDBJ whole genome shotgun (WGS) entry which is preliminary data.</text>
</comment>
<dbReference type="InterPro" id="IPR036388">
    <property type="entry name" value="WH-like_DNA-bd_sf"/>
</dbReference>
<dbReference type="PROSITE" id="PS51206">
    <property type="entry name" value="SF3_HELICASE_1"/>
    <property type="match status" value="1"/>
</dbReference>
<dbReference type="Pfam" id="PF08706">
    <property type="entry name" value="D5_N"/>
    <property type="match status" value="1"/>
</dbReference>
<dbReference type="EMBL" id="ATAY01000094">
    <property type="protein sequence ID" value="EPR08123.1"/>
    <property type="molecule type" value="Genomic_DNA"/>
</dbReference>
<dbReference type="InterPro" id="IPR014015">
    <property type="entry name" value="Helicase_SF3_DNA-vir"/>
</dbReference>
<dbReference type="SUPFAM" id="SSF46785">
    <property type="entry name" value="Winged helix' DNA-binding domain"/>
    <property type="match status" value="1"/>
</dbReference>
<evidence type="ECO:0000256" key="1">
    <source>
        <dbReference type="ARBA" id="ARBA00022741"/>
    </source>
</evidence>
<keyword evidence="1" id="KW-0547">Nucleotide-binding</keyword>
<evidence type="ECO:0000313" key="5">
    <source>
        <dbReference type="EMBL" id="EPR08123.1"/>
    </source>
</evidence>
<dbReference type="SUPFAM" id="SSF52540">
    <property type="entry name" value="P-loop containing nucleoside triphosphate hydrolases"/>
    <property type="match status" value="1"/>
</dbReference>
<dbReference type="InterPro" id="IPR039459">
    <property type="entry name" value="RepB-like_DNA_primase_dom"/>
</dbReference>
<keyword evidence="3" id="KW-0067">ATP-binding</keyword>
<dbReference type="GO" id="GO:0016787">
    <property type="term" value="F:hydrolase activity"/>
    <property type="evidence" value="ECO:0007669"/>
    <property type="project" value="UniProtKB-KW"/>
</dbReference>
<accession>U4QX30</accession>
<dbReference type="Pfam" id="PF02257">
    <property type="entry name" value="RFX_DNA_binding"/>
    <property type="match status" value="1"/>
</dbReference>
<dbReference type="Gene3D" id="1.10.10.10">
    <property type="entry name" value="Winged helix-like DNA-binding domain superfamily/Winged helix DNA-binding domain"/>
    <property type="match status" value="1"/>
</dbReference>
<dbReference type="GO" id="GO:0003677">
    <property type="term" value="F:DNA binding"/>
    <property type="evidence" value="ECO:0007669"/>
    <property type="project" value="InterPro"/>
</dbReference>
<dbReference type="Gene3D" id="3.40.50.300">
    <property type="entry name" value="P-loop containing nucleotide triphosphate hydrolases"/>
    <property type="match status" value="1"/>
</dbReference>
<evidence type="ECO:0000313" key="6">
    <source>
        <dbReference type="Proteomes" id="UP000016860"/>
    </source>
</evidence>
<sequence length="838" mass="95849">MHKALNIPLEEFVKPMFDSGETVCIRIFSDKKGTAFKGLKLEYEAGKIASSIENLKKHNQQNRGIFFVVNYGGHEDRDITRINAQFVENDSLSLDEQMAQIKAFPIEPSFIVKTQKSLHTYWLMKDADVSAFRRVQKRLAAHFSGDSSCINESRVLRLPGFNHCKGEPVMVECIKFNPELRYTQAELEAVLPQIENETVISKNNTLSGSRKGLTLVGRRCEFIQHCNNNSASLSEHDWYAMITNLTVFEGGDKVIHQLSKNYPKYNPNETQQKIHHYLESGTKPITCKTISDKGFKCPKLTDGRCSCKSPAALCFKPLNIEELRVFLSELDVKRNAVENIQAAQEFVKEYLYNVDSVIAEAFINYEVKGHFGLKASDVKPLVSLHKDIYRKYLDNAQTKHMPAELELPEWYEITENGGLRLISGLLANHMAKNVDAFYGAGSYYFYEHGVYSSSEDLWALAKVREFMIPRYASMTAINDTVGQWKMLIRKPVREINCNPFIINVQNGLYNVLDGAFKPHTPKYYSTVQIMATYREDAKCPNFIAFLESILHQEEINLMQEIFGYLLIPVNKAQKSFVFVGAPNAGKSTLLSVAQEILLGSENVSNIPWQSLGDRFNKAELFGKLANIFADLPSKNIDDNGMFKALTGEDYITGERKNKDPFTFRPYAKLLFSCNEIPKNYGDRSDGFYRRLIIIRFDSSVPKNKRDPNLREKLSAERDGILMWALEGLKRLINNSYEFSETDRTKAELQRYRVESNSALSFVDEYCELDEKVEMVRDDLFSRYKEYCVNAGMLPLSQANFNKEIESNHQSIKRGRDRLSKRRTWKGITYCEGGKGQDC</sequence>
<dbReference type="InterPro" id="IPR006500">
    <property type="entry name" value="Helicase_put_C_phage/plasmid"/>
</dbReference>
<dbReference type="RefSeq" id="WP_020817085.1">
    <property type="nucleotide sequence ID" value="NZ_ATAY01000094.1"/>
</dbReference>
<dbReference type="AlphaFoldDB" id="U4QX30"/>
<dbReference type="InterPro" id="IPR036390">
    <property type="entry name" value="WH_DNA-bd_sf"/>
</dbReference>
<dbReference type="STRING" id="1330534.L323_18570"/>
<protein>
    <recommendedName>
        <fullName evidence="4">SF3 helicase domain-containing protein</fullName>
    </recommendedName>
</protein>
<proteinExistence type="predicted"/>
<dbReference type="OrthoDB" id="9763644at2"/>
<dbReference type="Proteomes" id="UP000016860">
    <property type="component" value="Unassembled WGS sequence"/>
</dbReference>
<evidence type="ECO:0000256" key="3">
    <source>
        <dbReference type="ARBA" id="ARBA00022840"/>
    </source>
</evidence>
<evidence type="ECO:0000256" key="2">
    <source>
        <dbReference type="ARBA" id="ARBA00022801"/>
    </source>
</evidence>
<feature type="domain" description="SF3 helicase" evidence="4">
    <location>
        <begin position="553"/>
        <end position="709"/>
    </location>
</feature>
<dbReference type="Pfam" id="PF19263">
    <property type="entry name" value="DUF5906"/>
    <property type="match status" value="1"/>
</dbReference>